<keyword evidence="8" id="KW-1185">Reference proteome</keyword>
<dbReference type="Pfam" id="PF00746">
    <property type="entry name" value="Gram_pos_anchor"/>
    <property type="match status" value="1"/>
</dbReference>
<feature type="transmembrane region" description="Helical" evidence="5">
    <location>
        <begin position="207"/>
        <end position="229"/>
    </location>
</feature>
<evidence type="ECO:0000313" key="7">
    <source>
        <dbReference type="EMBL" id="GAA1735818.1"/>
    </source>
</evidence>
<proteinExistence type="predicted"/>
<feature type="domain" description="Gram-positive cocci surface proteins LPxTG" evidence="6">
    <location>
        <begin position="200"/>
        <end position="234"/>
    </location>
</feature>
<evidence type="ECO:0000313" key="8">
    <source>
        <dbReference type="Proteomes" id="UP001501057"/>
    </source>
</evidence>
<dbReference type="Proteomes" id="UP001501057">
    <property type="component" value="Unassembled WGS sequence"/>
</dbReference>
<keyword evidence="5" id="KW-1133">Transmembrane helix</keyword>
<protein>
    <recommendedName>
        <fullName evidence="6">Gram-positive cocci surface proteins LPxTG domain-containing protein</fullName>
    </recommendedName>
</protein>
<keyword evidence="5" id="KW-0812">Transmembrane</keyword>
<evidence type="ECO:0000256" key="2">
    <source>
        <dbReference type="ARBA" id="ARBA00022525"/>
    </source>
</evidence>
<evidence type="ECO:0000259" key="6">
    <source>
        <dbReference type="PROSITE" id="PS50847"/>
    </source>
</evidence>
<comment type="caution">
    <text evidence="7">The sequence shown here is derived from an EMBL/GenBank/DDBJ whole genome shotgun (WGS) entry which is preliminary data.</text>
</comment>
<keyword evidence="2" id="KW-0964">Secreted</keyword>
<sequence length="234" mass="23374">MSGLGTMRLPTRDTTCQPWPTLTEIGSNMRKILGTLAALASLLLVGLTAGPANAELRAGYPGGDGVVVNISGGELVGGNVVNVKVSASRIVDGVTQPVVCNTVTVNTVPDLVESFSGGGAASYDLNLETDVVQKRTPTTNTVVCNYTPIVALGESGVATASTASLPAVSAACGAGCVTNSNTIVLLPRDSTGGNNSSGILPTTGTEIGLWLLAVGGLLVIGGTGIAVAARRRKA</sequence>
<accession>A0ABP4VUI6</accession>
<keyword evidence="3" id="KW-0732">Signal</keyword>
<evidence type="ECO:0000256" key="4">
    <source>
        <dbReference type="ARBA" id="ARBA00023088"/>
    </source>
</evidence>
<reference evidence="8" key="1">
    <citation type="journal article" date="2019" name="Int. J. Syst. Evol. Microbiol.">
        <title>The Global Catalogue of Microorganisms (GCM) 10K type strain sequencing project: providing services to taxonomists for standard genome sequencing and annotation.</title>
        <authorList>
            <consortium name="The Broad Institute Genomics Platform"/>
            <consortium name="The Broad Institute Genome Sequencing Center for Infectious Disease"/>
            <person name="Wu L."/>
            <person name="Ma J."/>
        </authorList>
    </citation>
    <scope>NUCLEOTIDE SEQUENCE [LARGE SCALE GENOMIC DNA]</scope>
    <source>
        <strain evidence="8">JCM 13518</strain>
    </source>
</reference>
<evidence type="ECO:0000256" key="1">
    <source>
        <dbReference type="ARBA" id="ARBA00022512"/>
    </source>
</evidence>
<organism evidence="7 8">
    <name type="scientific">Aeromicrobium alkaliterrae</name>
    <dbReference type="NCBI Taxonomy" id="302168"/>
    <lineage>
        <taxon>Bacteria</taxon>
        <taxon>Bacillati</taxon>
        <taxon>Actinomycetota</taxon>
        <taxon>Actinomycetes</taxon>
        <taxon>Propionibacteriales</taxon>
        <taxon>Nocardioidaceae</taxon>
        <taxon>Aeromicrobium</taxon>
    </lineage>
</organism>
<keyword evidence="5" id="KW-0472">Membrane</keyword>
<evidence type="ECO:0000256" key="3">
    <source>
        <dbReference type="ARBA" id="ARBA00022729"/>
    </source>
</evidence>
<gene>
    <name evidence="7" type="ORF">GCM10009710_15310</name>
</gene>
<keyword evidence="4" id="KW-0572">Peptidoglycan-anchor</keyword>
<dbReference type="NCBIfam" id="TIGR01167">
    <property type="entry name" value="LPXTG_anchor"/>
    <property type="match status" value="1"/>
</dbReference>
<keyword evidence="1" id="KW-0134">Cell wall</keyword>
<name>A0ABP4VUI6_9ACTN</name>
<dbReference type="EMBL" id="BAAAME010000003">
    <property type="protein sequence ID" value="GAA1735818.1"/>
    <property type="molecule type" value="Genomic_DNA"/>
</dbReference>
<dbReference type="InterPro" id="IPR019931">
    <property type="entry name" value="LPXTG_anchor"/>
</dbReference>
<evidence type="ECO:0000256" key="5">
    <source>
        <dbReference type="SAM" id="Phobius"/>
    </source>
</evidence>
<dbReference type="PROSITE" id="PS50847">
    <property type="entry name" value="GRAM_POS_ANCHORING"/>
    <property type="match status" value="1"/>
</dbReference>